<organism evidence="2 3">
    <name type="scientific">Pseudonocardia endophytica</name>
    <dbReference type="NCBI Taxonomy" id="401976"/>
    <lineage>
        <taxon>Bacteria</taxon>
        <taxon>Bacillati</taxon>
        <taxon>Actinomycetota</taxon>
        <taxon>Actinomycetes</taxon>
        <taxon>Pseudonocardiales</taxon>
        <taxon>Pseudonocardiaceae</taxon>
        <taxon>Pseudonocardia</taxon>
    </lineage>
</organism>
<feature type="region of interest" description="Disordered" evidence="1">
    <location>
        <begin position="308"/>
        <end position="331"/>
    </location>
</feature>
<evidence type="ECO:0000256" key="1">
    <source>
        <dbReference type="SAM" id="MobiDB-lite"/>
    </source>
</evidence>
<dbReference type="AlphaFoldDB" id="A0A4R1HXC3"/>
<reference evidence="2 3" key="1">
    <citation type="submission" date="2019-03" db="EMBL/GenBank/DDBJ databases">
        <title>Sequencing the genomes of 1000 actinobacteria strains.</title>
        <authorList>
            <person name="Klenk H.-P."/>
        </authorList>
    </citation>
    <scope>NUCLEOTIDE SEQUENCE [LARGE SCALE GENOMIC DNA]</scope>
    <source>
        <strain evidence="2 3">DSM 44969</strain>
    </source>
</reference>
<dbReference type="EMBL" id="SMFZ01000001">
    <property type="protein sequence ID" value="TCK24709.1"/>
    <property type="molecule type" value="Genomic_DNA"/>
</dbReference>
<evidence type="ECO:0000313" key="3">
    <source>
        <dbReference type="Proteomes" id="UP000295560"/>
    </source>
</evidence>
<sequence>MWKYAAVAAASRAFSLNSSTRWVYRRLGNVALTRMRVADGLPERYVDRARRLLAACETNRILRPGDAVLELGTGWVHWEALVLRLFHDVEITLYDVWDNRLFTAFRCYADQLDDHLDDLGEELGFDPARVRTAHERLGAARSARTFDELYDTLGMRYVVEPSGMLEELPESHYALVVSADVLEHVDAATLPAYLARTTALLRPGGWSLHQIDLVDHFHYFDPSCSPKHFYRYDTATWRRRWDSSVQYVNRVQRPEWLDLFEAAGLQLRREERVSEPMGDVPLAGAFRGLAQEDVDCLQTILLHRRPEPAVPHQGTSTENPAAATIAPASRH</sequence>
<accession>A0A4R1HXC3</accession>
<gene>
    <name evidence="2" type="ORF">EV378_0499</name>
</gene>
<protein>
    <submittedName>
        <fullName evidence="2">Methyltransferase family protein</fullName>
    </submittedName>
</protein>
<keyword evidence="2" id="KW-0489">Methyltransferase</keyword>
<name>A0A4R1HXC3_PSEEN</name>
<dbReference type="Gene3D" id="3.40.50.150">
    <property type="entry name" value="Vaccinia Virus protein VP39"/>
    <property type="match status" value="1"/>
</dbReference>
<dbReference type="SUPFAM" id="SSF53335">
    <property type="entry name" value="S-adenosyl-L-methionine-dependent methyltransferases"/>
    <property type="match status" value="1"/>
</dbReference>
<comment type="caution">
    <text evidence="2">The sequence shown here is derived from an EMBL/GenBank/DDBJ whole genome shotgun (WGS) entry which is preliminary data.</text>
</comment>
<evidence type="ECO:0000313" key="2">
    <source>
        <dbReference type="EMBL" id="TCK24709.1"/>
    </source>
</evidence>
<proteinExistence type="predicted"/>
<dbReference type="InterPro" id="IPR029063">
    <property type="entry name" value="SAM-dependent_MTases_sf"/>
</dbReference>
<dbReference type="Proteomes" id="UP000295560">
    <property type="component" value="Unassembled WGS sequence"/>
</dbReference>
<keyword evidence="2" id="KW-0808">Transferase</keyword>
<dbReference type="Pfam" id="PF13489">
    <property type="entry name" value="Methyltransf_23"/>
    <property type="match status" value="1"/>
</dbReference>
<dbReference type="GO" id="GO:0008168">
    <property type="term" value="F:methyltransferase activity"/>
    <property type="evidence" value="ECO:0007669"/>
    <property type="project" value="UniProtKB-KW"/>
</dbReference>
<dbReference type="GO" id="GO:0032259">
    <property type="term" value="P:methylation"/>
    <property type="evidence" value="ECO:0007669"/>
    <property type="project" value="UniProtKB-KW"/>
</dbReference>
<keyword evidence="3" id="KW-1185">Reference proteome</keyword>